<dbReference type="PANTHER" id="PTHR47027:SF20">
    <property type="entry name" value="REVERSE TRANSCRIPTASE-LIKE PROTEIN WITH RNA-DIRECTED DNA POLYMERASE DOMAIN"/>
    <property type="match status" value="1"/>
</dbReference>
<evidence type="ECO:0000313" key="1">
    <source>
        <dbReference type="EMBL" id="KAF0758333.1"/>
    </source>
</evidence>
<organism evidence="1 2">
    <name type="scientific">Aphis craccivora</name>
    <name type="common">Cowpea aphid</name>
    <dbReference type="NCBI Taxonomy" id="307492"/>
    <lineage>
        <taxon>Eukaryota</taxon>
        <taxon>Metazoa</taxon>
        <taxon>Ecdysozoa</taxon>
        <taxon>Arthropoda</taxon>
        <taxon>Hexapoda</taxon>
        <taxon>Insecta</taxon>
        <taxon>Pterygota</taxon>
        <taxon>Neoptera</taxon>
        <taxon>Paraneoptera</taxon>
        <taxon>Hemiptera</taxon>
        <taxon>Sternorrhyncha</taxon>
        <taxon>Aphidomorpha</taxon>
        <taxon>Aphidoidea</taxon>
        <taxon>Aphididae</taxon>
        <taxon>Aphidini</taxon>
        <taxon>Aphis</taxon>
        <taxon>Aphis</taxon>
    </lineage>
</organism>
<dbReference type="EMBL" id="VUJU01003327">
    <property type="protein sequence ID" value="KAF0758333.1"/>
    <property type="molecule type" value="Genomic_DNA"/>
</dbReference>
<sequence length="265" mass="30383">MTGNRKLEMFCGTWNVRTLYKPGAALDLIKAGAAETKPIKVKSEKVVREMNNQPQEGFKLQESGVALLAYADDVKVGLQINEDKTEYMVMGRRDRGTIFPHIKVGRYEFSRAKQIKYLGSIVTEKNETDKEVEARIVSGNKCFYGLSKILGSRSLSLEIKKQLYTTLIRPVVTYGEETWTLKKNEERKLMKPKTSVGWSCRRSQNNIIRMAMDEIPVGKRPLGRPRLRWEDMVRKDMLELNGGTDWKVRALDREGWRTGCVTGWS</sequence>
<name>A0A6G0YM63_APHCR</name>
<dbReference type="PANTHER" id="PTHR47027">
    <property type="entry name" value="REVERSE TRANSCRIPTASE DOMAIN-CONTAINING PROTEIN"/>
    <property type="match status" value="1"/>
</dbReference>
<comment type="caution">
    <text evidence="1">The sequence shown here is derived from an EMBL/GenBank/DDBJ whole genome shotgun (WGS) entry which is preliminary data.</text>
</comment>
<proteinExistence type="predicted"/>
<evidence type="ECO:0000313" key="2">
    <source>
        <dbReference type="Proteomes" id="UP000478052"/>
    </source>
</evidence>
<dbReference type="Proteomes" id="UP000478052">
    <property type="component" value="Unassembled WGS sequence"/>
</dbReference>
<accession>A0A6G0YM63</accession>
<gene>
    <name evidence="1" type="ORF">FWK35_00012113</name>
</gene>
<protein>
    <submittedName>
        <fullName evidence="1">Ribosome biogenesis protein TSR3 isoform X1</fullName>
    </submittedName>
</protein>
<dbReference type="OrthoDB" id="7987018at2759"/>
<dbReference type="AlphaFoldDB" id="A0A6G0YM63"/>
<keyword evidence="2" id="KW-1185">Reference proteome</keyword>
<reference evidence="1 2" key="1">
    <citation type="submission" date="2019-08" db="EMBL/GenBank/DDBJ databases">
        <title>Whole genome of Aphis craccivora.</title>
        <authorList>
            <person name="Voronova N.V."/>
            <person name="Shulinski R.S."/>
            <person name="Bandarenka Y.V."/>
            <person name="Zhorov D.G."/>
            <person name="Warner D."/>
        </authorList>
    </citation>
    <scope>NUCLEOTIDE SEQUENCE [LARGE SCALE GENOMIC DNA]</scope>
    <source>
        <strain evidence="1">180601</strain>
        <tissue evidence="1">Whole Body</tissue>
    </source>
</reference>